<protein>
    <submittedName>
        <fullName evidence="1">Uncharacterized protein</fullName>
    </submittedName>
</protein>
<evidence type="ECO:0000313" key="2">
    <source>
        <dbReference type="Proteomes" id="UP000316560"/>
    </source>
</evidence>
<reference evidence="1 2" key="1">
    <citation type="submission" date="2019-06" db="EMBL/GenBank/DDBJ databases">
        <title>Sequencing the genomes of 1000 actinobacteria strains.</title>
        <authorList>
            <person name="Klenk H.-P."/>
        </authorList>
    </citation>
    <scope>NUCLEOTIDE SEQUENCE [LARGE SCALE GENOMIC DNA]</scope>
    <source>
        <strain evidence="1 2">DSM 21947</strain>
    </source>
</reference>
<dbReference type="EMBL" id="VFRA01000001">
    <property type="protein sequence ID" value="TQO19673.1"/>
    <property type="molecule type" value="Genomic_DNA"/>
</dbReference>
<comment type="caution">
    <text evidence="1">The sequence shown here is derived from an EMBL/GenBank/DDBJ whole genome shotgun (WGS) entry which is preliminary data.</text>
</comment>
<dbReference type="Proteomes" id="UP000316560">
    <property type="component" value="Unassembled WGS sequence"/>
</dbReference>
<sequence>MTARQFSAELCVRLDTHAVVCGFENVLLHSAHSGAGTGGVKVSNGLRSSRTKLIFDRRRQLHTLLQLLLQLVNAADLAVAIAYDSSGIVR</sequence>
<organism evidence="1 2">
    <name type="scientific">Rhodoglobus vestalii</name>
    <dbReference type="NCBI Taxonomy" id="193384"/>
    <lineage>
        <taxon>Bacteria</taxon>
        <taxon>Bacillati</taxon>
        <taxon>Actinomycetota</taxon>
        <taxon>Actinomycetes</taxon>
        <taxon>Micrococcales</taxon>
        <taxon>Microbacteriaceae</taxon>
        <taxon>Rhodoglobus</taxon>
    </lineage>
</organism>
<dbReference type="AlphaFoldDB" id="A0A8H2PYF2"/>
<name>A0A8H2PYF2_9MICO</name>
<keyword evidence="2" id="KW-1185">Reference proteome</keyword>
<accession>A0A8H2PYF2</accession>
<evidence type="ECO:0000313" key="1">
    <source>
        <dbReference type="EMBL" id="TQO19673.1"/>
    </source>
</evidence>
<proteinExistence type="predicted"/>
<gene>
    <name evidence="1" type="ORF">FB472_1244</name>
</gene>